<name>A0AAV3V5C3_9CLOT</name>
<accession>A0AAV3V5C3</accession>
<dbReference type="RefSeq" id="WP_051144789.1">
    <property type="nucleotide sequence ID" value="NZ_CP043998.1"/>
</dbReference>
<keyword evidence="3" id="KW-1185">Reference proteome</keyword>
<feature type="domain" description="N-acetyltransferase" evidence="1">
    <location>
        <begin position="3"/>
        <end position="150"/>
    </location>
</feature>
<evidence type="ECO:0000313" key="3">
    <source>
        <dbReference type="Proteomes" id="UP000325212"/>
    </source>
</evidence>
<dbReference type="SUPFAM" id="SSF55729">
    <property type="entry name" value="Acyl-CoA N-acyltransferases (Nat)"/>
    <property type="match status" value="1"/>
</dbReference>
<reference evidence="2 3" key="1">
    <citation type="submission" date="2019-06" db="EMBL/GenBank/DDBJ databases">
        <title>Draft genome sequence of Clostridium diolis DSM 15410.</title>
        <authorList>
            <person name="Kobayashi H."/>
            <person name="Tanizawa Y."/>
            <person name="Tohno M."/>
        </authorList>
    </citation>
    <scope>NUCLEOTIDE SEQUENCE [LARGE SCALE GENOMIC DNA]</scope>
    <source>
        <strain evidence="2 3">DSM 15410</strain>
    </source>
</reference>
<dbReference type="Pfam" id="PF13302">
    <property type="entry name" value="Acetyltransf_3"/>
    <property type="match status" value="1"/>
</dbReference>
<evidence type="ECO:0000313" key="2">
    <source>
        <dbReference type="EMBL" id="GEA29286.1"/>
    </source>
</evidence>
<dbReference type="InterPro" id="IPR000182">
    <property type="entry name" value="GNAT_dom"/>
</dbReference>
<organism evidence="2 3">
    <name type="scientific">Clostridium diolis</name>
    <dbReference type="NCBI Taxonomy" id="223919"/>
    <lineage>
        <taxon>Bacteria</taxon>
        <taxon>Bacillati</taxon>
        <taxon>Bacillota</taxon>
        <taxon>Clostridia</taxon>
        <taxon>Eubacteriales</taxon>
        <taxon>Clostridiaceae</taxon>
        <taxon>Clostridium</taxon>
    </lineage>
</organism>
<dbReference type="Gene3D" id="3.40.630.30">
    <property type="match status" value="1"/>
</dbReference>
<sequence>MDIALKMASKQDCDLLFDWANDKAVRENSFSSHKILYEDHIKWFNDKINSNKCFVFILKFKGNSAGLVRIDVEDKKAIISYSIDKNYRGRGLSKVMLDLLETEVVNNKISINNLIGLVKFENVASQKVFESLKYNKIICNEFLEYEKYLE</sequence>
<evidence type="ECO:0000259" key="1">
    <source>
        <dbReference type="PROSITE" id="PS51186"/>
    </source>
</evidence>
<dbReference type="InterPro" id="IPR016181">
    <property type="entry name" value="Acyl_CoA_acyltransferase"/>
</dbReference>
<comment type="caution">
    <text evidence="2">The sequence shown here is derived from an EMBL/GenBank/DDBJ whole genome shotgun (WGS) entry which is preliminary data.</text>
</comment>
<dbReference type="PROSITE" id="PS51186">
    <property type="entry name" value="GNAT"/>
    <property type="match status" value="1"/>
</dbReference>
<dbReference type="Proteomes" id="UP000325212">
    <property type="component" value="Unassembled WGS sequence"/>
</dbReference>
<dbReference type="EMBL" id="BJLA01000001">
    <property type="protein sequence ID" value="GEA29286.1"/>
    <property type="molecule type" value="Genomic_DNA"/>
</dbReference>
<dbReference type="GO" id="GO:0016747">
    <property type="term" value="F:acyltransferase activity, transferring groups other than amino-acyl groups"/>
    <property type="evidence" value="ECO:0007669"/>
    <property type="project" value="InterPro"/>
</dbReference>
<dbReference type="AlphaFoldDB" id="A0AAV3V5C3"/>
<protein>
    <submittedName>
        <fullName evidence="2">N-acetyltransferase</fullName>
    </submittedName>
</protein>
<gene>
    <name evidence="2" type="ORF">CDIOL_02090</name>
</gene>
<proteinExistence type="predicted"/>